<feature type="compositionally biased region" description="Low complexity" evidence="1">
    <location>
        <begin position="361"/>
        <end position="378"/>
    </location>
</feature>
<reference evidence="4" key="1">
    <citation type="submission" date="2017-03" db="EMBL/GenBank/DDBJ databases">
        <title>Genomes of endolithic fungi from Antarctica.</title>
        <authorList>
            <person name="Coleine C."/>
            <person name="Masonjones S."/>
            <person name="Stajich J.E."/>
        </authorList>
    </citation>
    <scope>NUCLEOTIDE SEQUENCE [LARGE SCALE GENOMIC DNA]</scope>
    <source>
        <strain evidence="4">CCFEE 5527</strain>
    </source>
</reference>
<proteinExistence type="predicted"/>
<dbReference type="PANTHER" id="PTHR36182">
    <property type="entry name" value="PROTEIN, PUTATIVE (AFU_ORTHOLOGUE AFUA_6G10930)-RELATED"/>
    <property type="match status" value="1"/>
</dbReference>
<dbReference type="OrthoDB" id="2342176at2759"/>
<organism evidence="3 4">
    <name type="scientific">Cryoendolithus antarcticus</name>
    <dbReference type="NCBI Taxonomy" id="1507870"/>
    <lineage>
        <taxon>Eukaryota</taxon>
        <taxon>Fungi</taxon>
        <taxon>Dikarya</taxon>
        <taxon>Ascomycota</taxon>
        <taxon>Pezizomycotina</taxon>
        <taxon>Dothideomycetes</taxon>
        <taxon>Dothideomycetidae</taxon>
        <taxon>Cladosporiales</taxon>
        <taxon>Cladosporiaceae</taxon>
        <taxon>Cryoendolithus</taxon>
    </lineage>
</organism>
<evidence type="ECO:0000313" key="3">
    <source>
        <dbReference type="EMBL" id="OQN98827.1"/>
    </source>
</evidence>
<feature type="chain" id="PRO_5013161792" description="Lytic polysaccharide monooxygenase" evidence="2">
    <location>
        <begin position="22"/>
        <end position="463"/>
    </location>
</feature>
<feature type="region of interest" description="Disordered" evidence="1">
    <location>
        <begin position="428"/>
        <end position="463"/>
    </location>
</feature>
<evidence type="ECO:0008006" key="5">
    <source>
        <dbReference type="Google" id="ProtNLM"/>
    </source>
</evidence>
<feature type="region of interest" description="Disordered" evidence="1">
    <location>
        <begin position="361"/>
        <end position="384"/>
    </location>
</feature>
<protein>
    <recommendedName>
        <fullName evidence="5">Lytic polysaccharide monooxygenase</fullName>
    </recommendedName>
</protein>
<dbReference type="Gene3D" id="2.70.50.70">
    <property type="match status" value="1"/>
</dbReference>
<evidence type="ECO:0000313" key="4">
    <source>
        <dbReference type="Proteomes" id="UP000192596"/>
    </source>
</evidence>
<name>A0A1V8SIG2_9PEZI</name>
<feature type="signal peptide" evidence="2">
    <location>
        <begin position="1"/>
        <end position="21"/>
    </location>
</feature>
<dbReference type="InParanoid" id="A0A1V8SIG2"/>
<sequence>MANSIIRASLLMAGLLGPAAAHMRMAHPVPFSPQMLGSSPIDASTFPCKIGASDGAGAYSLTVSTMNKMVVGQDQTLDFMPGGAPHNGGTCQLAISLDATPTKDSIWKIIQVYEGGCPVPKDATDGTHGTYSFKIPDGFPNADTATFAWTWFNRVGNREMYMNCAPISISGGSESKDYYNSLPNMYVINVGQGDTCKSTDSKDLKIPNPGQFVVTGGVDAAVEPTGAGCAAAAAAQTQGVQGYGSMAASSPAASSAQVTSPPAAASTPGPTGYATVPTTVAFTSSTLVSPPKSTAAPVVSTMLTVPTSAATMPMGTDSPVYPTFAMRSTAHGVFGAGSTGVPVGTGGLPALATSAVTSAAAPTSSTPATDPSTSAGSAESSTCTTDGAVVCNGDSQFGLCDHGKVVWQAVAAGTKCTNGAILKRDIFESPQDWQRRHARGGWSNGPEKLREDSIGLAQPRNGP</sequence>
<dbReference type="Proteomes" id="UP000192596">
    <property type="component" value="Unassembled WGS sequence"/>
</dbReference>
<comment type="caution">
    <text evidence="3">The sequence shown here is derived from an EMBL/GenBank/DDBJ whole genome shotgun (WGS) entry which is preliminary data.</text>
</comment>
<evidence type="ECO:0000256" key="1">
    <source>
        <dbReference type="SAM" id="MobiDB-lite"/>
    </source>
</evidence>
<accession>A0A1V8SIG2</accession>
<keyword evidence="4" id="KW-1185">Reference proteome</keyword>
<evidence type="ECO:0000256" key="2">
    <source>
        <dbReference type="SAM" id="SignalP"/>
    </source>
</evidence>
<gene>
    <name evidence="3" type="ORF">B0A48_15173</name>
</gene>
<dbReference type="AlphaFoldDB" id="A0A1V8SIG2"/>
<dbReference type="PANTHER" id="PTHR36182:SF2">
    <property type="entry name" value="LYTIC POLYSACCHARIDE MONOOXYGENASE"/>
    <property type="match status" value="1"/>
</dbReference>
<dbReference type="EMBL" id="NAJO01000043">
    <property type="protein sequence ID" value="OQN98827.1"/>
    <property type="molecule type" value="Genomic_DNA"/>
</dbReference>
<keyword evidence="2" id="KW-0732">Signal</keyword>